<keyword evidence="10" id="KW-1185">Reference proteome</keyword>
<dbReference type="Pfam" id="PF01569">
    <property type="entry name" value="PAP2"/>
    <property type="match status" value="1"/>
</dbReference>
<feature type="domain" description="Phosphatidic acid phosphatase type 2/haloperoxidase" evidence="8">
    <location>
        <begin position="87"/>
        <end position="199"/>
    </location>
</feature>
<dbReference type="InterPro" id="IPR036938">
    <property type="entry name" value="PAP2/HPO_sf"/>
</dbReference>
<proteinExistence type="predicted"/>
<dbReference type="SMART" id="SM00014">
    <property type="entry name" value="acidPPc"/>
    <property type="match status" value="1"/>
</dbReference>
<dbReference type="PANTHER" id="PTHR14969">
    <property type="entry name" value="SPHINGOSINE-1-PHOSPHATE PHOSPHOHYDROLASE"/>
    <property type="match status" value="1"/>
</dbReference>
<organism evidence="9 10">
    <name type="scientific">Streptomyces laurentii</name>
    <dbReference type="NCBI Taxonomy" id="39478"/>
    <lineage>
        <taxon>Bacteria</taxon>
        <taxon>Bacillati</taxon>
        <taxon>Actinomycetota</taxon>
        <taxon>Actinomycetes</taxon>
        <taxon>Kitasatosporales</taxon>
        <taxon>Streptomycetaceae</taxon>
        <taxon>Streptomyces</taxon>
    </lineage>
</organism>
<dbReference type="KEGG" id="slau:SLA_6712"/>
<dbReference type="Gene3D" id="1.20.144.10">
    <property type="entry name" value="Phosphatidic acid phosphatase type 2/haloperoxidase"/>
    <property type="match status" value="1"/>
</dbReference>
<keyword evidence="2" id="KW-1003">Cell membrane</keyword>
<evidence type="ECO:0000256" key="5">
    <source>
        <dbReference type="ARBA" id="ARBA00022989"/>
    </source>
</evidence>
<dbReference type="SUPFAM" id="SSF48317">
    <property type="entry name" value="Acid phosphatase/Vanadium-dependent haloperoxidase"/>
    <property type="match status" value="1"/>
</dbReference>
<keyword evidence="3 7" id="KW-0812">Transmembrane</keyword>
<evidence type="ECO:0000256" key="7">
    <source>
        <dbReference type="SAM" id="Phobius"/>
    </source>
</evidence>
<evidence type="ECO:0000256" key="3">
    <source>
        <dbReference type="ARBA" id="ARBA00022692"/>
    </source>
</evidence>
<dbReference type="AlphaFoldDB" id="A0A169PF56"/>
<evidence type="ECO:0000259" key="8">
    <source>
        <dbReference type="SMART" id="SM00014"/>
    </source>
</evidence>
<dbReference type="GO" id="GO:0005886">
    <property type="term" value="C:plasma membrane"/>
    <property type="evidence" value="ECO:0007669"/>
    <property type="project" value="UniProtKB-SubCell"/>
</dbReference>
<dbReference type="Proteomes" id="UP000217676">
    <property type="component" value="Chromosome"/>
</dbReference>
<feature type="transmembrane region" description="Helical" evidence="7">
    <location>
        <begin position="184"/>
        <end position="206"/>
    </location>
</feature>
<gene>
    <name evidence="9" type="ORF">SLA_6712</name>
</gene>
<keyword evidence="5 7" id="KW-1133">Transmembrane helix</keyword>
<evidence type="ECO:0000313" key="10">
    <source>
        <dbReference type="Proteomes" id="UP000217676"/>
    </source>
</evidence>
<evidence type="ECO:0000256" key="6">
    <source>
        <dbReference type="ARBA" id="ARBA00023136"/>
    </source>
</evidence>
<dbReference type="RefSeq" id="WP_359873143.1">
    <property type="nucleotide sequence ID" value="NZ_JBEYHT010000004.1"/>
</dbReference>
<dbReference type="GO" id="GO:0016787">
    <property type="term" value="F:hydrolase activity"/>
    <property type="evidence" value="ECO:0007669"/>
    <property type="project" value="UniProtKB-KW"/>
</dbReference>
<name>A0A169PF56_STRLU</name>
<dbReference type="InterPro" id="IPR000326">
    <property type="entry name" value="PAP2/HPO"/>
</dbReference>
<feature type="transmembrane region" description="Helical" evidence="7">
    <location>
        <begin position="56"/>
        <end position="76"/>
    </location>
</feature>
<feature type="transmembrane region" description="Helical" evidence="7">
    <location>
        <begin position="143"/>
        <end position="172"/>
    </location>
</feature>
<sequence length="230" mass="23408">MNLPHTLSSAAVPAAAPPAGSPAEATGYDGAGIDGPAYLDVVHTAQDAPGWLDHAVSLYSSYGLAIFAVLMLYGWWSARARGDRERAVRALAAPVLTVLAFVVSTVVKSAVRELRPCHSLHVATLEACPAPDDWSFPSNHATIAAAAAIALWFVSVRLGVVASVCALAMAASRVWVGAHYPHDVAVGLAVGALVALALGLVVRALAPALAGRFGPLVRAGGPARTPGASA</sequence>
<evidence type="ECO:0000256" key="4">
    <source>
        <dbReference type="ARBA" id="ARBA00022801"/>
    </source>
</evidence>
<keyword evidence="4" id="KW-0378">Hydrolase</keyword>
<evidence type="ECO:0000256" key="2">
    <source>
        <dbReference type="ARBA" id="ARBA00022475"/>
    </source>
</evidence>
<dbReference type="EMBL" id="AP017424">
    <property type="protein sequence ID" value="BAU87578.1"/>
    <property type="molecule type" value="Genomic_DNA"/>
</dbReference>
<keyword evidence="6 7" id="KW-0472">Membrane</keyword>
<dbReference type="PANTHER" id="PTHR14969:SF62">
    <property type="entry name" value="DECAPRENYLPHOSPHORYL-5-PHOSPHORIBOSE PHOSPHATASE RV3807C-RELATED"/>
    <property type="match status" value="1"/>
</dbReference>
<accession>A0A169PF56</accession>
<protein>
    <submittedName>
        <fullName evidence="9">Integral membrane protein</fullName>
    </submittedName>
</protein>
<evidence type="ECO:0000313" key="9">
    <source>
        <dbReference type="EMBL" id="BAU87578.1"/>
    </source>
</evidence>
<feature type="transmembrane region" description="Helical" evidence="7">
    <location>
        <begin position="88"/>
        <end position="107"/>
    </location>
</feature>
<comment type="subcellular location">
    <subcellularLocation>
        <location evidence="1">Cell membrane</location>
        <topology evidence="1">Multi-pass membrane protein</topology>
    </subcellularLocation>
</comment>
<evidence type="ECO:0000256" key="1">
    <source>
        <dbReference type="ARBA" id="ARBA00004651"/>
    </source>
</evidence>
<reference evidence="9 10" key="1">
    <citation type="journal article" date="2016" name="Genome Announc.">
        <title>Complete Genome Sequence of Thiostrepton-Producing Streptomyces laurentii ATCC 31255.</title>
        <authorList>
            <person name="Doi K."/>
            <person name="Fujino Y."/>
            <person name="Nagayoshi Y."/>
            <person name="Ohshima T."/>
            <person name="Ogata S."/>
        </authorList>
    </citation>
    <scope>NUCLEOTIDE SEQUENCE [LARGE SCALE GENOMIC DNA]</scope>
    <source>
        <strain evidence="9 10">ATCC 31255</strain>
    </source>
</reference>